<dbReference type="InterPro" id="IPR041577">
    <property type="entry name" value="RT_RNaseH_2"/>
</dbReference>
<evidence type="ECO:0000259" key="2">
    <source>
        <dbReference type="Pfam" id="PF17919"/>
    </source>
</evidence>
<feature type="domain" description="Reverse transcriptase/retrotransposon-derived protein RNase H-like" evidence="2">
    <location>
        <begin position="86"/>
        <end position="135"/>
    </location>
</feature>
<dbReference type="GO" id="GO:0003824">
    <property type="term" value="F:catalytic activity"/>
    <property type="evidence" value="ECO:0007669"/>
    <property type="project" value="UniProtKB-KW"/>
</dbReference>
<evidence type="ECO:0000313" key="3">
    <source>
        <dbReference type="EMBL" id="MBW0543021.1"/>
    </source>
</evidence>
<dbReference type="InterPro" id="IPR043128">
    <property type="entry name" value="Rev_trsase/Diguanyl_cyclase"/>
</dbReference>
<dbReference type="EMBL" id="AVOT02047756">
    <property type="protein sequence ID" value="MBW0543021.1"/>
    <property type="molecule type" value="Genomic_DNA"/>
</dbReference>
<dbReference type="OrthoDB" id="115435at2759"/>
<dbReference type="InterPro" id="IPR050951">
    <property type="entry name" value="Retrovirus_Pol_polyprotein"/>
</dbReference>
<dbReference type="Proteomes" id="UP000765509">
    <property type="component" value="Unassembled WGS sequence"/>
</dbReference>
<dbReference type="PANTHER" id="PTHR37984:SF5">
    <property type="entry name" value="PROTEIN NYNRIN-LIKE"/>
    <property type="match status" value="1"/>
</dbReference>
<keyword evidence="1" id="KW-0511">Multifunctional enzyme</keyword>
<sequence length="276" mass="31699">MKILLKKWNFGFHELNALGNVVSGLNLGFDKNKVAAVLLKPIPHNKKEIMSFLGVPSYYRQHLKGFAIHARSLYRICDQQTVFQITQERIQAYNKIKYALTYAPLLLIPDWKLSFKLYIDACGEGLGTALHQVQLVNDKPYEDPVFLFQDKLNLQRPGIEQAKWVITDCNSVKSLLNIKAPNRNMLIWKIALQEYRGNMTIVHKSGDIHKSADGLSRWALTITPNNPVYVPENEESKIPIEGINITDVGAQFLEEIREIYKQDKNCHILTSLLYKY</sequence>
<reference evidence="3" key="1">
    <citation type="submission" date="2021-03" db="EMBL/GenBank/DDBJ databases">
        <title>Draft genome sequence of rust myrtle Austropuccinia psidii MF-1, a brazilian biotype.</title>
        <authorList>
            <person name="Quecine M.C."/>
            <person name="Pachon D.M.R."/>
            <person name="Bonatelli M.L."/>
            <person name="Correr F.H."/>
            <person name="Franceschini L.M."/>
            <person name="Leite T.F."/>
            <person name="Margarido G.R.A."/>
            <person name="Almeida C.A."/>
            <person name="Ferrarezi J.A."/>
            <person name="Labate C.A."/>
        </authorList>
    </citation>
    <scope>NUCLEOTIDE SEQUENCE</scope>
    <source>
        <strain evidence="3">MF-1</strain>
    </source>
</reference>
<keyword evidence="4" id="KW-1185">Reference proteome</keyword>
<organism evidence="3 4">
    <name type="scientific">Austropuccinia psidii MF-1</name>
    <dbReference type="NCBI Taxonomy" id="1389203"/>
    <lineage>
        <taxon>Eukaryota</taxon>
        <taxon>Fungi</taxon>
        <taxon>Dikarya</taxon>
        <taxon>Basidiomycota</taxon>
        <taxon>Pucciniomycotina</taxon>
        <taxon>Pucciniomycetes</taxon>
        <taxon>Pucciniales</taxon>
        <taxon>Sphaerophragmiaceae</taxon>
        <taxon>Austropuccinia</taxon>
    </lineage>
</organism>
<dbReference type="Pfam" id="PF17919">
    <property type="entry name" value="RT_RNaseH_2"/>
    <property type="match status" value="1"/>
</dbReference>
<comment type="caution">
    <text evidence="3">The sequence shown here is derived from an EMBL/GenBank/DDBJ whole genome shotgun (WGS) entry which is preliminary data.</text>
</comment>
<dbReference type="InterPro" id="IPR043502">
    <property type="entry name" value="DNA/RNA_pol_sf"/>
</dbReference>
<dbReference type="SUPFAM" id="SSF56672">
    <property type="entry name" value="DNA/RNA polymerases"/>
    <property type="match status" value="1"/>
</dbReference>
<protein>
    <recommendedName>
        <fullName evidence="2">Reverse transcriptase/retrotransposon-derived protein RNase H-like domain-containing protein</fullName>
    </recommendedName>
</protein>
<proteinExistence type="predicted"/>
<evidence type="ECO:0000256" key="1">
    <source>
        <dbReference type="ARBA" id="ARBA00023268"/>
    </source>
</evidence>
<dbReference type="Gene3D" id="3.30.70.270">
    <property type="match status" value="1"/>
</dbReference>
<evidence type="ECO:0000313" key="4">
    <source>
        <dbReference type="Proteomes" id="UP000765509"/>
    </source>
</evidence>
<gene>
    <name evidence="3" type="ORF">O181_082736</name>
</gene>
<accession>A0A9Q3FT75</accession>
<name>A0A9Q3FT75_9BASI</name>
<dbReference type="AlphaFoldDB" id="A0A9Q3FT75"/>
<dbReference type="PANTHER" id="PTHR37984">
    <property type="entry name" value="PROTEIN CBG26694"/>
    <property type="match status" value="1"/>
</dbReference>